<sequence>MGRLRATARPQARATRRSPEEFVEEVCKGWATARYRSRLMAVRVKMEACMVSRSKLSSRRQPSSPKAQPDARLSYTIKGAVKRYNRSAQARLSTCRYSDDVDEDDTGEEVGDVELDRHHGNGALMKQQLAPPCLLLILLRLSSSPRVYRFPKIPRRDRRDRSEQNRAVDARLGGRDSDGEVEGTDKFEDMEMVNGDGGMELGKSIVKEASQLREMQNALCRSG</sequence>
<feature type="region of interest" description="Disordered" evidence="1">
    <location>
        <begin position="152"/>
        <end position="199"/>
    </location>
</feature>
<name>A0AAV2MCK4_KNICA</name>
<reference evidence="2 3" key="1">
    <citation type="submission" date="2024-04" db="EMBL/GenBank/DDBJ databases">
        <authorList>
            <person name="Waldvogel A.-M."/>
            <person name="Schoenle A."/>
        </authorList>
    </citation>
    <scope>NUCLEOTIDE SEQUENCE [LARGE SCALE GENOMIC DNA]</scope>
</reference>
<evidence type="ECO:0000313" key="3">
    <source>
        <dbReference type="Proteomes" id="UP001497482"/>
    </source>
</evidence>
<proteinExistence type="predicted"/>
<feature type="compositionally biased region" description="Basic and acidic residues" evidence="1">
    <location>
        <begin position="157"/>
        <end position="189"/>
    </location>
</feature>
<evidence type="ECO:0000313" key="2">
    <source>
        <dbReference type="EMBL" id="CAL1611035.1"/>
    </source>
</evidence>
<gene>
    <name evidence="2" type="ORF">KC01_LOCUS37524</name>
</gene>
<feature type="region of interest" description="Disordered" evidence="1">
    <location>
        <begin position="53"/>
        <end position="72"/>
    </location>
</feature>
<accession>A0AAV2MCK4</accession>
<dbReference type="EMBL" id="OZ035829">
    <property type="protein sequence ID" value="CAL1611035.1"/>
    <property type="molecule type" value="Genomic_DNA"/>
</dbReference>
<dbReference type="AlphaFoldDB" id="A0AAV2MCK4"/>
<organism evidence="2 3">
    <name type="scientific">Knipowitschia caucasica</name>
    <name type="common">Caucasian dwarf goby</name>
    <name type="synonym">Pomatoschistus caucasicus</name>
    <dbReference type="NCBI Taxonomy" id="637954"/>
    <lineage>
        <taxon>Eukaryota</taxon>
        <taxon>Metazoa</taxon>
        <taxon>Chordata</taxon>
        <taxon>Craniata</taxon>
        <taxon>Vertebrata</taxon>
        <taxon>Euteleostomi</taxon>
        <taxon>Actinopterygii</taxon>
        <taxon>Neopterygii</taxon>
        <taxon>Teleostei</taxon>
        <taxon>Neoteleostei</taxon>
        <taxon>Acanthomorphata</taxon>
        <taxon>Gobiaria</taxon>
        <taxon>Gobiiformes</taxon>
        <taxon>Gobioidei</taxon>
        <taxon>Gobiidae</taxon>
        <taxon>Gobiinae</taxon>
        <taxon>Knipowitschia</taxon>
    </lineage>
</organism>
<dbReference type="Proteomes" id="UP001497482">
    <property type="component" value="Chromosome 7"/>
</dbReference>
<keyword evidence="3" id="KW-1185">Reference proteome</keyword>
<protein>
    <submittedName>
        <fullName evidence="2">Uncharacterized protein</fullName>
    </submittedName>
</protein>
<evidence type="ECO:0000256" key="1">
    <source>
        <dbReference type="SAM" id="MobiDB-lite"/>
    </source>
</evidence>